<sequence>MGKKYYLCLSQRQAGFLMLKGFKLLKIQASEKDTNKNVFYFPFTEEVMKEVTLYNELRKNKGVTLGV</sequence>
<evidence type="ECO:0000313" key="2">
    <source>
        <dbReference type="EMBL" id="MFL0248380.1"/>
    </source>
</evidence>
<reference evidence="2 3" key="1">
    <citation type="submission" date="2024-11" db="EMBL/GenBank/DDBJ databases">
        <authorList>
            <person name="Heng Y.C."/>
            <person name="Lim A.C.H."/>
            <person name="Lee J.K.Y."/>
            <person name="Kittelmann S."/>
        </authorList>
    </citation>
    <scope>NUCLEOTIDE SEQUENCE [LARGE SCALE GENOMIC DNA]</scope>
    <source>
        <strain evidence="2 3">WILCCON 0185</strain>
    </source>
</reference>
<dbReference type="RefSeq" id="WP_406770807.1">
    <property type="nucleotide sequence ID" value="NZ_JBJHZZ010000016.1"/>
</dbReference>
<evidence type="ECO:0000259" key="1">
    <source>
        <dbReference type="Pfam" id="PF18903"/>
    </source>
</evidence>
<feature type="domain" description="DUF5659" evidence="1">
    <location>
        <begin position="3"/>
        <end position="56"/>
    </location>
</feature>
<dbReference type="EMBL" id="JBJHZZ010000016">
    <property type="protein sequence ID" value="MFL0248380.1"/>
    <property type="molecule type" value="Genomic_DNA"/>
</dbReference>
<name>A0ABW8T7G3_9CLOT</name>
<comment type="caution">
    <text evidence="2">The sequence shown here is derived from an EMBL/GenBank/DDBJ whole genome shotgun (WGS) entry which is preliminary data.</text>
</comment>
<gene>
    <name evidence="2" type="ORF">ACJDUG_15620</name>
</gene>
<dbReference type="InterPro" id="IPR043718">
    <property type="entry name" value="DUF5659"/>
</dbReference>
<dbReference type="Proteomes" id="UP001623591">
    <property type="component" value="Unassembled WGS sequence"/>
</dbReference>
<accession>A0ABW8T7G3</accession>
<evidence type="ECO:0000313" key="3">
    <source>
        <dbReference type="Proteomes" id="UP001623591"/>
    </source>
</evidence>
<dbReference type="Pfam" id="PF18903">
    <property type="entry name" value="DUF5659"/>
    <property type="match status" value="1"/>
</dbReference>
<keyword evidence="3" id="KW-1185">Reference proteome</keyword>
<proteinExistence type="predicted"/>
<organism evidence="2 3">
    <name type="scientific">Candidatus Clostridium stratigraminis</name>
    <dbReference type="NCBI Taxonomy" id="3381661"/>
    <lineage>
        <taxon>Bacteria</taxon>
        <taxon>Bacillati</taxon>
        <taxon>Bacillota</taxon>
        <taxon>Clostridia</taxon>
        <taxon>Eubacteriales</taxon>
        <taxon>Clostridiaceae</taxon>
        <taxon>Clostridium</taxon>
    </lineage>
</organism>
<protein>
    <submittedName>
        <fullName evidence="2">DUF5659 domain-containing protein</fullName>
    </submittedName>
</protein>